<sequence>MMLEQRFHLQPMEDPTPEQVEAPEGGCDPVGSLCWSKLLAGPVAPWREEPMLEQLRFAWGLSGLVFLAAWVRRGRRTLTGFGEELPQLKRPEKGGVKRLELQKRKGGKDRQTDKEAPELYNCLAAQIVGAPDTAQKWCWDLQGQVGPAAIAHECELDLMDLKDLNETRLTVYGFLPNSNSNLHARHQ</sequence>
<feature type="region of interest" description="Disordered" evidence="1">
    <location>
        <begin position="1"/>
        <end position="23"/>
    </location>
</feature>
<dbReference type="AlphaFoldDB" id="A0ABC9Y9Q5"/>
<gene>
    <name evidence="2" type="ORF">GRJ2_003096800</name>
</gene>
<proteinExistence type="predicted"/>
<dbReference type="EMBL" id="BAAFJT010000049">
    <property type="protein sequence ID" value="GAB0206312.1"/>
    <property type="molecule type" value="Genomic_DNA"/>
</dbReference>
<evidence type="ECO:0000256" key="1">
    <source>
        <dbReference type="SAM" id="MobiDB-lite"/>
    </source>
</evidence>
<evidence type="ECO:0000313" key="3">
    <source>
        <dbReference type="Proteomes" id="UP001623348"/>
    </source>
</evidence>
<evidence type="ECO:0000313" key="2">
    <source>
        <dbReference type="EMBL" id="GAB0206312.1"/>
    </source>
</evidence>
<protein>
    <submittedName>
        <fullName evidence="2">tRNA:m(4)X modification enzyme TRM13</fullName>
    </submittedName>
</protein>
<comment type="caution">
    <text evidence="2">The sequence shown here is derived from an EMBL/GenBank/DDBJ whole genome shotgun (WGS) entry which is preliminary data.</text>
</comment>
<name>A0ABC9Y9Q5_GRUJA</name>
<keyword evidence="3" id="KW-1185">Reference proteome</keyword>
<accession>A0ABC9Y9Q5</accession>
<reference evidence="2 3" key="1">
    <citation type="submission" date="2024-06" db="EMBL/GenBank/DDBJ databases">
        <title>The draft genome of Grus japonensis, version 3.</title>
        <authorList>
            <person name="Nabeshima K."/>
            <person name="Suzuki S."/>
            <person name="Onuma M."/>
        </authorList>
    </citation>
    <scope>NUCLEOTIDE SEQUENCE [LARGE SCALE GENOMIC DNA]</scope>
    <source>
        <strain evidence="2 3">451A</strain>
    </source>
</reference>
<dbReference type="Proteomes" id="UP001623348">
    <property type="component" value="Unassembled WGS sequence"/>
</dbReference>
<organism evidence="2 3">
    <name type="scientific">Grus japonensis</name>
    <name type="common">Japanese crane</name>
    <name type="synonym">Red-crowned crane</name>
    <dbReference type="NCBI Taxonomy" id="30415"/>
    <lineage>
        <taxon>Eukaryota</taxon>
        <taxon>Metazoa</taxon>
        <taxon>Chordata</taxon>
        <taxon>Craniata</taxon>
        <taxon>Vertebrata</taxon>
        <taxon>Euteleostomi</taxon>
        <taxon>Archelosauria</taxon>
        <taxon>Archosauria</taxon>
        <taxon>Dinosauria</taxon>
        <taxon>Saurischia</taxon>
        <taxon>Theropoda</taxon>
        <taxon>Coelurosauria</taxon>
        <taxon>Aves</taxon>
        <taxon>Neognathae</taxon>
        <taxon>Neoaves</taxon>
        <taxon>Gruiformes</taxon>
        <taxon>Gruidae</taxon>
        <taxon>Grus</taxon>
    </lineage>
</organism>